<evidence type="ECO:0000256" key="1">
    <source>
        <dbReference type="ARBA" id="ARBA00005536"/>
    </source>
</evidence>
<feature type="compositionally biased region" description="Polar residues" evidence="7">
    <location>
        <begin position="426"/>
        <end position="435"/>
    </location>
</feature>
<feature type="region of interest" description="Disordered" evidence="7">
    <location>
        <begin position="367"/>
        <end position="452"/>
    </location>
</feature>
<evidence type="ECO:0000256" key="2">
    <source>
        <dbReference type="ARBA" id="ARBA00014513"/>
    </source>
</evidence>
<comment type="function">
    <text evidence="4">ESCRT-III-like protein involved in cytokinesis, nuclear envelope reassembly and endosomal tubulation. Is required for efficient abscission during cytokinesis. Involved in recruiting VPS4A and/or VPS4B to the midbody of dividing cells. During late anaphase, involved in nuclear envelope reassembly and mitotic spindle disassembly together with the ESCRT-III complex: IST1 acts by mediating the recruitment of SPAST to the nuclear membrane, leading to microtubule severing. Recruited to the reforming nuclear envelope (NE) during anaphase by LEMD2. Regulates early endosomal tubulation together with the ESCRT-III complex by mediating the recruitment of SPAST.</text>
</comment>
<dbReference type="EMBL" id="BPLQ01015408">
    <property type="protein sequence ID" value="GIY87896.1"/>
    <property type="molecule type" value="Genomic_DNA"/>
</dbReference>
<keyword evidence="6" id="KW-0175">Coiled coil</keyword>
<sequence>MIKTGPKYMKLKTDLQLACNRLKMLQAKKMELSEKLKREIANHLINGKFMISKIKVQSVIRYEATQEAMEIIEMFCEQILDRYGLFEETKEIDKNLEQAISSLIWVSPYMRSEVLELKDIFKQLAIKYGSHYSKRVLKDKYKTVSVDLMERVKIITPSESKMKQYLNDIAEKFNVPEDKKIEIEIYFSNDNHSSKVNQKNNYSSSPNHSVSLEDGEYSETYEGYGTSTPNTLITCKKAFSNLKFGKNKGPSVKWTRKLFHDNSLSEENEDNQRKHSLHIHDNKTTFDEEELNNTHKCKQFVNRKDTITDSSSRKTKICGINNIDPKKSVKNKNSVCKDKVSPTSEMKSNFLLSTYKKKGNLRIKIPNKCEDEDDDDDAHTLKENHHSDSKKSDNIKSYAKELNIFRDNNSDNSDSDEPPPYEVVVSDSNSENFCNESPYKDEADTQPECFPQYPILPTCPALDDIFKDNDEFRERDVKNTDSESEEETVSEKKKINKQNKNEKN</sequence>
<dbReference type="Gene3D" id="1.20.1260.60">
    <property type="entry name" value="Vacuolar protein sorting-associated protein Ist1"/>
    <property type="match status" value="1"/>
</dbReference>
<keyword evidence="9" id="KW-1185">Reference proteome</keyword>
<feature type="compositionally biased region" description="Basic and acidic residues" evidence="7">
    <location>
        <begin position="489"/>
        <end position="504"/>
    </location>
</feature>
<comment type="similarity">
    <text evidence="1">Belongs to the IST1 family.</text>
</comment>
<dbReference type="InterPro" id="IPR005061">
    <property type="entry name" value="Ist1"/>
</dbReference>
<proteinExistence type="inferred from homology"/>
<evidence type="ECO:0000313" key="8">
    <source>
        <dbReference type="EMBL" id="GIY87896.1"/>
    </source>
</evidence>
<gene>
    <name evidence="8" type="primary">IST1</name>
    <name evidence="8" type="ORF">CDAR_499801</name>
</gene>
<organism evidence="8 9">
    <name type="scientific">Caerostris darwini</name>
    <dbReference type="NCBI Taxonomy" id="1538125"/>
    <lineage>
        <taxon>Eukaryota</taxon>
        <taxon>Metazoa</taxon>
        <taxon>Ecdysozoa</taxon>
        <taxon>Arthropoda</taxon>
        <taxon>Chelicerata</taxon>
        <taxon>Arachnida</taxon>
        <taxon>Araneae</taxon>
        <taxon>Araneomorphae</taxon>
        <taxon>Entelegynae</taxon>
        <taxon>Araneoidea</taxon>
        <taxon>Araneidae</taxon>
        <taxon>Caerostris</taxon>
    </lineage>
</organism>
<comment type="subunit">
    <text evidence="5">Interacts with CHMP1A, CHMP1B, VPS4A and VTA1. Interacts with SPAST, STAMBP, and USP8. May interact with VPS37B. May associate with the ESCRT-I complex. Interacts with MITD1, in competition with VSP4. Interacts with SPART (via MIT domain); leading to the recruitment of SPART to midbodies. Interacts with SPAST.</text>
</comment>
<dbReference type="Proteomes" id="UP001054837">
    <property type="component" value="Unassembled WGS sequence"/>
</dbReference>
<accession>A0AAV4WZF2</accession>
<evidence type="ECO:0000256" key="3">
    <source>
        <dbReference type="ARBA" id="ARBA00032374"/>
    </source>
</evidence>
<evidence type="ECO:0000256" key="5">
    <source>
        <dbReference type="ARBA" id="ARBA00046920"/>
    </source>
</evidence>
<feature type="compositionally biased region" description="Basic and acidic residues" evidence="7">
    <location>
        <begin position="378"/>
        <end position="394"/>
    </location>
</feature>
<protein>
    <recommendedName>
        <fullName evidence="2">IST1 homolog</fullName>
    </recommendedName>
    <alternativeName>
        <fullName evidence="3">Charged multivesicular body protein 8</fullName>
    </alternativeName>
</protein>
<feature type="compositionally biased region" description="Basic and acidic residues" evidence="7">
    <location>
        <begin position="470"/>
        <end position="481"/>
    </location>
</feature>
<dbReference type="GO" id="GO:0015031">
    <property type="term" value="P:protein transport"/>
    <property type="evidence" value="ECO:0007669"/>
    <property type="project" value="InterPro"/>
</dbReference>
<dbReference type="PANTHER" id="PTHR12161:SF5">
    <property type="entry name" value="IST1 HOMOLOG"/>
    <property type="match status" value="1"/>
</dbReference>
<evidence type="ECO:0000313" key="9">
    <source>
        <dbReference type="Proteomes" id="UP001054837"/>
    </source>
</evidence>
<evidence type="ECO:0000256" key="4">
    <source>
        <dbReference type="ARBA" id="ARBA00046124"/>
    </source>
</evidence>
<dbReference type="AlphaFoldDB" id="A0AAV4WZF2"/>
<name>A0AAV4WZF2_9ARAC</name>
<reference evidence="8 9" key="1">
    <citation type="submission" date="2021-06" db="EMBL/GenBank/DDBJ databases">
        <title>Caerostris darwini draft genome.</title>
        <authorList>
            <person name="Kono N."/>
            <person name="Arakawa K."/>
        </authorList>
    </citation>
    <scope>NUCLEOTIDE SEQUENCE [LARGE SCALE GENOMIC DNA]</scope>
</reference>
<dbReference type="InterPro" id="IPR042277">
    <property type="entry name" value="IST1-like"/>
</dbReference>
<feature type="region of interest" description="Disordered" evidence="7">
    <location>
        <begin position="470"/>
        <end position="504"/>
    </location>
</feature>
<feature type="coiled-coil region" evidence="6">
    <location>
        <begin position="15"/>
        <end position="42"/>
    </location>
</feature>
<comment type="caution">
    <text evidence="8">The sequence shown here is derived from an EMBL/GenBank/DDBJ whole genome shotgun (WGS) entry which is preliminary data.</text>
</comment>
<evidence type="ECO:0000256" key="6">
    <source>
        <dbReference type="SAM" id="Coils"/>
    </source>
</evidence>
<evidence type="ECO:0000256" key="7">
    <source>
        <dbReference type="SAM" id="MobiDB-lite"/>
    </source>
</evidence>
<dbReference type="PANTHER" id="PTHR12161">
    <property type="entry name" value="IST1 FAMILY MEMBER"/>
    <property type="match status" value="1"/>
</dbReference>
<dbReference type="Pfam" id="PF03398">
    <property type="entry name" value="Ist1"/>
    <property type="match status" value="1"/>
</dbReference>